<name>A0A8J6LHW8_9FIRM</name>
<keyword evidence="2" id="KW-1185">Reference proteome</keyword>
<dbReference type="AlphaFoldDB" id="A0A8J6LHW8"/>
<gene>
    <name evidence="1" type="ORF">G5B42_03640</name>
</gene>
<sequence>MTIWAQQENYLFYPSFRKIDPVTGDHSNVDFAVSGWAQDDLGNYHQGEYWLKATPSYSTRVMAPHPVPPSYTIEANVYSNDYDGGYGFVFNFTGENKGNYFHIFQVKPSGDLSSGYNPYFQLIKANIVNVTSEGLLLDYEEIIKKIDNRIEEYSNKLKVKQNWREVWLLINDDKVWVGEIDAEPVSSLDFGLYAFADGSSEYVAWFDNLQVDGVVHTQGQIGMQTSALQKAYQDIKKQK</sequence>
<organism evidence="1 2">
    <name type="scientific">Capillibacterium thermochitinicola</name>
    <dbReference type="NCBI Taxonomy" id="2699427"/>
    <lineage>
        <taxon>Bacteria</taxon>
        <taxon>Bacillati</taxon>
        <taxon>Bacillota</taxon>
        <taxon>Capillibacterium</taxon>
    </lineage>
</organism>
<protein>
    <submittedName>
        <fullName evidence="1">Uncharacterized protein</fullName>
    </submittedName>
</protein>
<dbReference type="Proteomes" id="UP000657177">
    <property type="component" value="Unassembled WGS sequence"/>
</dbReference>
<evidence type="ECO:0000313" key="2">
    <source>
        <dbReference type="Proteomes" id="UP000657177"/>
    </source>
</evidence>
<reference evidence="1" key="1">
    <citation type="submission" date="2020-06" db="EMBL/GenBank/DDBJ databases">
        <title>Novel chitinolytic bacterium.</title>
        <authorList>
            <person name="Ungkulpasvich U."/>
            <person name="Kosugi A."/>
            <person name="Uke A."/>
        </authorList>
    </citation>
    <scope>NUCLEOTIDE SEQUENCE</scope>
    <source>
        <strain evidence="1">UUS1-1</strain>
    </source>
</reference>
<dbReference type="EMBL" id="JAAKDE010000006">
    <property type="protein sequence ID" value="MBA2132635.1"/>
    <property type="molecule type" value="Genomic_DNA"/>
</dbReference>
<comment type="caution">
    <text evidence="1">The sequence shown here is derived from an EMBL/GenBank/DDBJ whole genome shotgun (WGS) entry which is preliminary data.</text>
</comment>
<accession>A0A8J6LHW8</accession>
<proteinExistence type="predicted"/>
<evidence type="ECO:0000313" key="1">
    <source>
        <dbReference type="EMBL" id="MBA2132635.1"/>
    </source>
</evidence>